<feature type="domain" description="Pyridoxamine kinase/Phosphomethylpyrimidine kinase" evidence="7">
    <location>
        <begin position="14"/>
        <end position="256"/>
    </location>
</feature>
<evidence type="ECO:0000313" key="9">
    <source>
        <dbReference type="EMBL" id="CCO24689.1"/>
    </source>
</evidence>
<evidence type="ECO:0000256" key="6">
    <source>
        <dbReference type="ARBA" id="ARBA00022840"/>
    </source>
</evidence>
<dbReference type="InterPro" id="IPR029056">
    <property type="entry name" value="Ribokinase-like"/>
</dbReference>
<gene>
    <name evidence="9" type="ORF">DESAM_22422</name>
</gene>
<protein>
    <recommendedName>
        <fullName evidence="2">hydroxymethylpyrimidine kinase</fullName>
        <ecNumber evidence="2">2.7.1.49</ecNumber>
    </recommendedName>
</protein>
<dbReference type="SUPFAM" id="SSF53613">
    <property type="entry name" value="Ribokinase-like"/>
    <property type="match status" value="1"/>
</dbReference>
<dbReference type="GO" id="GO:0009229">
    <property type="term" value="P:thiamine diphosphate biosynthetic process"/>
    <property type="evidence" value="ECO:0007669"/>
    <property type="project" value="UniProtKB-UniPathway"/>
</dbReference>
<evidence type="ECO:0000256" key="1">
    <source>
        <dbReference type="ARBA" id="ARBA00004948"/>
    </source>
</evidence>
<name>L0RD57_9BACT</name>
<organism evidence="9 10">
    <name type="scientific">Maridesulfovibrio hydrothermalis AM13 = DSM 14728</name>
    <dbReference type="NCBI Taxonomy" id="1121451"/>
    <lineage>
        <taxon>Bacteria</taxon>
        <taxon>Pseudomonadati</taxon>
        <taxon>Thermodesulfobacteriota</taxon>
        <taxon>Desulfovibrionia</taxon>
        <taxon>Desulfovibrionales</taxon>
        <taxon>Desulfovibrionaceae</taxon>
        <taxon>Maridesulfovibrio</taxon>
    </lineage>
</organism>
<reference evidence="9 10" key="1">
    <citation type="submission" date="2012-10" db="EMBL/GenBank/DDBJ databases">
        <authorList>
            <person name="Genoscope - CEA"/>
        </authorList>
    </citation>
    <scope>NUCLEOTIDE SEQUENCE [LARGE SCALE GENOMIC DNA]</scope>
    <source>
        <strain evidence="10">AM13 / DSM 14728</strain>
    </source>
</reference>
<dbReference type="GO" id="GO:0008972">
    <property type="term" value="F:phosphomethylpyrimidine kinase activity"/>
    <property type="evidence" value="ECO:0007669"/>
    <property type="project" value="InterPro"/>
</dbReference>
<keyword evidence="3" id="KW-0808">Transferase</keyword>
<dbReference type="PATRIC" id="fig|1121451.3.peg.2636"/>
<evidence type="ECO:0000256" key="2">
    <source>
        <dbReference type="ARBA" id="ARBA00012135"/>
    </source>
</evidence>
<dbReference type="GO" id="GO:0005524">
    <property type="term" value="F:ATP binding"/>
    <property type="evidence" value="ECO:0007669"/>
    <property type="project" value="UniProtKB-KW"/>
</dbReference>
<evidence type="ECO:0000259" key="8">
    <source>
        <dbReference type="Pfam" id="PF10120"/>
    </source>
</evidence>
<dbReference type="EMBL" id="FO203522">
    <property type="protein sequence ID" value="CCO24689.1"/>
    <property type="molecule type" value="Genomic_DNA"/>
</dbReference>
<dbReference type="FunFam" id="3.40.1190.20:FF:000003">
    <property type="entry name" value="Phosphomethylpyrimidine kinase ThiD"/>
    <property type="match status" value="1"/>
</dbReference>
<dbReference type="Gene3D" id="3.40.1190.20">
    <property type="match status" value="1"/>
</dbReference>
<evidence type="ECO:0000256" key="3">
    <source>
        <dbReference type="ARBA" id="ARBA00022679"/>
    </source>
</evidence>
<dbReference type="UniPathway" id="UPA00060">
    <property type="reaction ID" value="UER00138"/>
</dbReference>
<dbReference type="STRING" id="1121451.DESAM_22422"/>
<evidence type="ECO:0000313" key="10">
    <source>
        <dbReference type="Proteomes" id="UP000010808"/>
    </source>
</evidence>
<evidence type="ECO:0000256" key="5">
    <source>
        <dbReference type="ARBA" id="ARBA00022777"/>
    </source>
</evidence>
<dbReference type="eggNOG" id="COG0351">
    <property type="taxonomic scope" value="Bacteria"/>
</dbReference>
<comment type="pathway">
    <text evidence="1">Cofactor biosynthesis; thiamine diphosphate biosynthesis.</text>
</comment>
<dbReference type="NCBIfam" id="TIGR00097">
    <property type="entry name" value="HMP-P_kinase"/>
    <property type="match status" value="1"/>
</dbReference>
<keyword evidence="4" id="KW-0547">Nucleotide-binding</keyword>
<feature type="domain" description="Thiamine-phosphate synthase ThiN" evidence="8">
    <location>
        <begin position="275"/>
        <end position="446"/>
    </location>
</feature>
<dbReference type="CDD" id="cd01169">
    <property type="entry name" value="HMPP_kinase"/>
    <property type="match status" value="1"/>
</dbReference>
<dbReference type="GO" id="GO:0009228">
    <property type="term" value="P:thiamine biosynthetic process"/>
    <property type="evidence" value="ECO:0007669"/>
    <property type="project" value="InterPro"/>
</dbReference>
<dbReference type="PANTHER" id="PTHR20858">
    <property type="entry name" value="PHOSPHOMETHYLPYRIMIDINE KINASE"/>
    <property type="match status" value="1"/>
</dbReference>
<dbReference type="OrthoDB" id="9810880at2"/>
<evidence type="ECO:0000259" key="7">
    <source>
        <dbReference type="Pfam" id="PF08543"/>
    </source>
</evidence>
<dbReference type="AlphaFoldDB" id="L0RD57"/>
<proteinExistence type="predicted"/>
<dbReference type="GO" id="GO:0008902">
    <property type="term" value="F:hydroxymethylpyrimidine kinase activity"/>
    <property type="evidence" value="ECO:0007669"/>
    <property type="project" value="UniProtKB-EC"/>
</dbReference>
<dbReference type="InterPro" id="IPR004399">
    <property type="entry name" value="HMP/HMP-P_kinase_dom"/>
</dbReference>
<sequence length="454" mass="48154">MEPLPCVLTIAGSDSGGGAGIQADLKAISISGCYGASAITALTAQNTTGVAGIEPVTPEFVALQIETVCQDINIQAAKTGMLFSAPIIRAVAAALQDKDFPLVIDPVCVATSGAKLLKDDAVQAMKDLFPLADLLTPNVPEAELFTDMEIASREDIFKAIDILLEMGPKAVLIKGGHFDSVAATDWLGIKGRQPIPLMQQRVKTKNSHGTGCTLSATIASGLAKGYDMVAAVRKAQEYLNLALRASFDLGEGSGPPNHLAPMLIEQMKQGLLSDLHKCGRRLSCMDGLSQLVPEVRMNVVAALPHAEDVTDVAAFSGKITCTRKGEIIVSGQPEFGASVYMAKALICARKFNPEISCAVSLRHDADILSAIAACGYVEAWFDRGDEPSDIQGPEAATIEWGTCKAVAEHPEPELVDVVCDSGDKGREPLIRLLAKDFADLEHKIRKILESMASF</sequence>
<dbReference type="Pfam" id="PF08543">
    <property type="entry name" value="Phos_pyr_kin"/>
    <property type="match status" value="1"/>
</dbReference>
<dbReference type="RefSeq" id="WP_015337289.1">
    <property type="nucleotide sequence ID" value="NC_020055.1"/>
</dbReference>
<dbReference type="Pfam" id="PF10120">
    <property type="entry name" value="ThiN"/>
    <property type="match status" value="1"/>
</dbReference>
<dbReference type="InterPro" id="IPR019293">
    <property type="entry name" value="ThiN"/>
</dbReference>
<dbReference type="GO" id="GO:0005829">
    <property type="term" value="C:cytosol"/>
    <property type="evidence" value="ECO:0007669"/>
    <property type="project" value="TreeGrafter"/>
</dbReference>
<evidence type="ECO:0000256" key="4">
    <source>
        <dbReference type="ARBA" id="ARBA00022741"/>
    </source>
</evidence>
<dbReference type="InterPro" id="IPR013749">
    <property type="entry name" value="PM/HMP-P_kinase-1"/>
</dbReference>
<accession>L0RD57</accession>
<keyword evidence="5 9" id="KW-0418">Kinase</keyword>
<keyword evidence="6" id="KW-0067">ATP-binding</keyword>
<dbReference type="EC" id="2.7.1.49" evidence="2"/>
<dbReference type="PANTHER" id="PTHR20858:SF17">
    <property type="entry name" value="HYDROXYMETHYLPYRIMIDINE_PHOSPHOMETHYLPYRIMIDINE KINASE THI20-RELATED"/>
    <property type="match status" value="1"/>
</dbReference>
<dbReference type="KEGG" id="dhy:DESAM_22422"/>
<dbReference type="SUPFAM" id="SSF53639">
    <property type="entry name" value="AraD/HMP-PK domain-like"/>
    <property type="match status" value="1"/>
</dbReference>
<keyword evidence="10" id="KW-1185">Reference proteome</keyword>
<dbReference type="Proteomes" id="UP000010808">
    <property type="component" value="Chromosome"/>
</dbReference>
<dbReference type="Gene3D" id="3.40.225.10">
    <property type="entry name" value="Class II aldolase/adducin N-terminal domain"/>
    <property type="match status" value="1"/>
</dbReference>
<dbReference type="HOGENOM" id="CLU_035788_0_0_7"/>
<dbReference type="InterPro" id="IPR036409">
    <property type="entry name" value="Aldolase_II/adducin_N_sf"/>
</dbReference>